<reference evidence="6 7" key="1">
    <citation type="submission" date="2007-03" db="EMBL/GenBank/DDBJ databases">
        <authorList>
            <person name="Fulton L."/>
            <person name="Clifton S."/>
            <person name="Fulton B."/>
            <person name="Xu J."/>
            <person name="Minx P."/>
            <person name="Pepin K.H."/>
            <person name="Johnson M."/>
            <person name="Thiruvilangam P."/>
            <person name="Bhonagiri V."/>
            <person name="Nash W.E."/>
            <person name="Mardis E.R."/>
            <person name="Wilson R.K."/>
        </authorList>
    </citation>
    <scope>NUCLEOTIDE SEQUENCE [LARGE SCALE GENOMIC DNA]</scope>
    <source>
        <strain evidence="6 7">DSM 13814</strain>
    </source>
</reference>
<dbReference type="HOGENOM" id="CLU_027270_1_0_9"/>
<name>A6BKR4_9FIRM</name>
<dbReference type="EMBL" id="AAXB02000026">
    <property type="protein sequence ID" value="EDM61723.1"/>
    <property type="molecule type" value="Genomic_DNA"/>
</dbReference>
<dbReference type="GO" id="GO:0016787">
    <property type="term" value="F:hydrolase activity"/>
    <property type="evidence" value="ECO:0007669"/>
    <property type="project" value="UniProtKB-KW"/>
</dbReference>
<evidence type="ECO:0000256" key="2">
    <source>
        <dbReference type="ARBA" id="ARBA00022801"/>
    </source>
</evidence>
<keyword evidence="3" id="KW-0347">Helicase</keyword>
<dbReference type="GO" id="GO:0000725">
    <property type="term" value="P:recombinational repair"/>
    <property type="evidence" value="ECO:0007669"/>
    <property type="project" value="TreeGrafter"/>
</dbReference>
<reference evidence="6 7" key="2">
    <citation type="submission" date="2007-04" db="EMBL/GenBank/DDBJ databases">
        <title>Draft genome sequence of Dorea longicatena (DSM 13814).</title>
        <authorList>
            <person name="Sudarsanam P."/>
            <person name="Ley R."/>
            <person name="Guruge J."/>
            <person name="Turnbaugh P.J."/>
            <person name="Mahowald M."/>
            <person name="Liep D."/>
            <person name="Gordon J."/>
        </authorList>
    </citation>
    <scope>NUCLEOTIDE SEQUENCE [LARGE SCALE GENOMIC DNA]</scope>
    <source>
        <strain evidence="6 7">DSM 13814</strain>
    </source>
</reference>
<evidence type="ECO:0000259" key="5">
    <source>
        <dbReference type="Pfam" id="PF00580"/>
    </source>
</evidence>
<dbReference type="InterPro" id="IPR000212">
    <property type="entry name" value="DNA_helicase_UvrD/REP"/>
</dbReference>
<evidence type="ECO:0000313" key="6">
    <source>
        <dbReference type="EMBL" id="EDM61723.1"/>
    </source>
</evidence>
<accession>A6BKR4</accession>
<evidence type="ECO:0000256" key="3">
    <source>
        <dbReference type="ARBA" id="ARBA00022806"/>
    </source>
</evidence>
<protein>
    <recommendedName>
        <fullName evidence="5">UvrD-like helicase ATP-binding domain-containing protein</fullName>
    </recommendedName>
</protein>
<dbReference type="PANTHER" id="PTHR11070">
    <property type="entry name" value="UVRD / RECB / PCRA DNA HELICASE FAMILY MEMBER"/>
    <property type="match status" value="1"/>
</dbReference>
<evidence type="ECO:0000256" key="4">
    <source>
        <dbReference type="ARBA" id="ARBA00022840"/>
    </source>
</evidence>
<dbReference type="AlphaFoldDB" id="A6BKR4"/>
<dbReference type="GO" id="GO:0043138">
    <property type="term" value="F:3'-5' DNA helicase activity"/>
    <property type="evidence" value="ECO:0007669"/>
    <property type="project" value="TreeGrafter"/>
</dbReference>
<dbReference type="SUPFAM" id="SSF52540">
    <property type="entry name" value="P-loop containing nucleoside triphosphate hydrolases"/>
    <property type="match status" value="1"/>
</dbReference>
<evidence type="ECO:0000313" key="7">
    <source>
        <dbReference type="Proteomes" id="UP000004016"/>
    </source>
</evidence>
<dbReference type="Proteomes" id="UP000004016">
    <property type="component" value="Unassembled WGS sequence"/>
</dbReference>
<feature type="domain" description="UvrD-like helicase ATP-binding" evidence="5">
    <location>
        <begin position="2"/>
        <end position="71"/>
    </location>
</feature>
<evidence type="ECO:0000256" key="1">
    <source>
        <dbReference type="ARBA" id="ARBA00022741"/>
    </source>
</evidence>
<keyword evidence="1" id="KW-0547">Nucleotide-binding</keyword>
<dbReference type="GO" id="GO:0003677">
    <property type="term" value="F:DNA binding"/>
    <property type="evidence" value="ECO:0007669"/>
    <property type="project" value="InterPro"/>
</dbReference>
<dbReference type="eggNOG" id="COG0210">
    <property type="taxonomic scope" value="Bacteria"/>
</dbReference>
<proteinExistence type="predicted"/>
<dbReference type="InterPro" id="IPR027417">
    <property type="entry name" value="P-loop_NTPase"/>
</dbReference>
<keyword evidence="2" id="KW-0378">Hydrolase</keyword>
<dbReference type="PANTHER" id="PTHR11070:SF2">
    <property type="entry name" value="ATP-DEPENDENT DNA HELICASE SRS2"/>
    <property type="match status" value="1"/>
</dbReference>
<dbReference type="Pfam" id="PF00580">
    <property type="entry name" value="UvrD-helicase"/>
    <property type="match status" value="1"/>
</dbReference>
<gene>
    <name evidence="6" type="ORF">DORLON_02920</name>
</gene>
<keyword evidence="4" id="KW-0067">ATP-binding</keyword>
<sequence>MFETYPKLCKIVCSKYPFIFVDEYQDTSPLVIEILLESLQKVVEPSIVGFFGDSMQSIYDEGIGDIENYIKTGRVTKIEKKQNRRNPQKVIELANKLRTDGLMQQASDDANAPNMENGVIKKGSVKFLYGNDLKMAYSSEFMKDWNFENSKQTKELRLTHTLIAGEAHFEELYNIYDSDPVLKLKKDLKAYVKKKQIEIEEDKTFDEVLNEIEWFYQKGKNTGKSHLEVFLDDPSNEKLYSHVKDLPYSVVSKFYWEKDQLIDDKIEKDGKIIRDAKRDALIAHLFRIQDIIALYISSNYRDLLRKIGRKIQRNSDKRELHDELESLRLISQKSIGEVIDFANEKSLCVKSDAFNSFIEKNEYLYWRVSAVPYSVFQNLYSYIEGRRPFSTQHKVKGLEYENVLVILDSSGWNKYNFDYVLDDSIYDSLPKGKKESYKRIKRRTEKLLYVCCTRAKENLVLYYPEPSSGVIQGMERLIGKDNCVNLGLV</sequence>
<dbReference type="InterPro" id="IPR014016">
    <property type="entry name" value="UvrD-like_ATP-bd"/>
</dbReference>
<comment type="caution">
    <text evidence="6">The sequence shown here is derived from an EMBL/GenBank/DDBJ whole genome shotgun (WGS) entry which is preliminary data.</text>
</comment>
<dbReference type="Gene3D" id="3.40.50.300">
    <property type="entry name" value="P-loop containing nucleotide triphosphate hydrolases"/>
    <property type="match status" value="2"/>
</dbReference>
<dbReference type="GO" id="GO:0005524">
    <property type="term" value="F:ATP binding"/>
    <property type="evidence" value="ECO:0007669"/>
    <property type="project" value="UniProtKB-KW"/>
</dbReference>
<organism evidence="6 7">
    <name type="scientific">Dorea longicatena DSM 13814</name>
    <dbReference type="NCBI Taxonomy" id="411462"/>
    <lineage>
        <taxon>Bacteria</taxon>
        <taxon>Bacillati</taxon>
        <taxon>Bacillota</taxon>
        <taxon>Clostridia</taxon>
        <taxon>Lachnospirales</taxon>
        <taxon>Lachnospiraceae</taxon>
        <taxon>Dorea</taxon>
    </lineage>
</organism>